<evidence type="ECO:0000313" key="3">
    <source>
        <dbReference type="Proteomes" id="UP000441354"/>
    </source>
</evidence>
<name>A0A7V7UVS4_9BACI</name>
<reference evidence="2 3" key="1">
    <citation type="journal article" date="2014" name="Arch. Microbiol.">
        <title>Bacillus mesophilum sp. nov., strain IITR-54T, a novel 4-chlorobiphenyl dechlorinating bacterium.</title>
        <authorList>
            <person name="Manickam N."/>
            <person name="Singh N.K."/>
            <person name="Bajaj A."/>
            <person name="Kumar R.M."/>
            <person name="Kaur G."/>
            <person name="Kaur N."/>
            <person name="Bala M."/>
            <person name="Kumar A."/>
            <person name="Mayilraj S."/>
        </authorList>
    </citation>
    <scope>NUCLEOTIDE SEQUENCE [LARGE SCALE GENOMIC DNA]</scope>
    <source>
        <strain evidence="2 3">IITR-54</strain>
    </source>
</reference>
<keyword evidence="1" id="KW-0812">Transmembrane</keyword>
<organism evidence="2 3">
    <name type="scientific">Bacillus mesophilum</name>
    <dbReference type="NCBI Taxonomy" id="1071718"/>
    <lineage>
        <taxon>Bacteria</taxon>
        <taxon>Bacillati</taxon>
        <taxon>Bacillota</taxon>
        <taxon>Bacilli</taxon>
        <taxon>Bacillales</taxon>
        <taxon>Bacillaceae</taxon>
        <taxon>Bacillus</taxon>
    </lineage>
</organism>
<sequence length="88" mass="10103">MKKYEVESRMKSLHLLITTSLILIFVLASLILLPHSDTGSSFAWAAKQSKTISKFIILIPVIILLYSSLAYIPVRKEIKKNKRFHGFR</sequence>
<evidence type="ECO:0000313" key="2">
    <source>
        <dbReference type="EMBL" id="KAB2329479.1"/>
    </source>
</evidence>
<evidence type="ECO:0000256" key="1">
    <source>
        <dbReference type="SAM" id="Phobius"/>
    </source>
</evidence>
<keyword evidence="3" id="KW-1185">Reference proteome</keyword>
<gene>
    <name evidence="2" type="ORF">F7732_21375</name>
</gene>
<keyword evidence="1" id="KW-1133">Transmembrane helix</keyword>
<proteinExistence type="predicted"/>
<protein>
    <submittedName>
        <fullName evidence="2">Uncharacterized protein</fullName>
    </submittedName>
</protein>
<feature type="transmembrane region" description="Helical" evidence="1">
    <location>
        <begin position="55"/>
        <end position="74"/>
    </location>
</feature>
<accession>A0A7V7UVS4</accession>
<dbReference type="Proteomes" id="UP000441354">
    <property type="component" value="Unassembled WGS sequence"/>
</dbReference>
<keyword evidence="1" id="KW-0472">Membrane</keyword>
<dbReference type="EMBL" id="WBOT01000012">
    <property type="protein sequence ID" value="KAB2329479.1"/>
    <property type="molecule type" value="Genomic_DNA"/>
</dbReference>
<comment type="caution">
    <text evidence="2">The sequence shown here is derived from an EMBL/GenBank/DDBJ whole genome shotgun (WGS) entry which is preliminary data.</text>
</comment>
<dbReference type="RefSeq" id="WP_151576052.1">
    <property type="nucleotide sequence ID" value="NZ_WBOT01000012.1"/>
</dbReference>
<dbReference type="AlphaFoldDB" id="A0A7V7UVS4"/>